<dbReference type="GO" id="GO:0022857">
    <property type="term" value="F:transmembrane transporter activity"/>
    <property type="evidence" value="ECO:0007669"/>
    <property type="project" value="InterPro"/>
</dbReference>
<dbReference type="CDD" id="cd06579">
    <property type="entry name" value="TM_PBP1_transp_AraH_like"/>
    <property type="match status" value="1"/>
</dbReference>
<evidence type="ECO:0000313" key="9">
    <source>
        <dbReference type="EMBL" id="MPW24373.1"/>
    </source>
</evidence>
<dbReference type="PANTHER" id="PTHR32196:SF21">
    <property type="entry name" value="ABC TRANSPORTER PERMEASE PROTEIN YPHD-RELATED"/>
    <property type="match status" value="1"/>
</dbReference>
<evidence type="ECO:0000256" key="8">
    <source>
        <dbReference type="SAM" id="Phobius"/>
    </source>
</evidence>
<accession>A0A6A7K5F6</accession>
<evidence type="ECO:0000256" key="3">
    <source>
        <dbReference type="ARBA" id="ARBA00022475"/>
    </source>
</evidence>
<comment type="caution">
    <text evidence="9">The sequence shown here is derived from an EMBL/GenBank/DDBJ whole genome shotgun (WGS) entry which is preliminary data.</text>
</comment>
<reference evidence="9 10" key="1">
    <citation type="submission" date="2019-10" db="EMBL/GenBank/DDBJ databases">
        <title>Alkalibaculum tamaniensis sp.nov., a new alkaliphilic acetogen, isolated on methoxylated aromatics from a mud volcano.</title>
        <authorList>
            <person name="Khomyakova M.A."/>
            <person name="Merkel A.Y."/>
            <person name="Bonch-Osmolovskaya E.A."/>
            <person name="Slobodkin A.I."/>
        </authorList>
    </citation>
    <scope>NUCLEOTIDE SEQUENCE [LARGE SCALE GENOMIC DNA]</scope>
    <source>
        <strain evidence="9 10">M08DMB</strain>
    </source>
</reference>
<keyword evidence="6 8" id="KW-1133">Transmembrane helix</keyword>
<feature type="transmembrane region" description="Helical" evidence="8">
    <location>
        <begin position="120"/>
        <end position="142"/>
    </location>
</feature>
<feature type="transmembrane region" description="Helical" evidence="8">
    <location>
        <begin position="70"/>
        <end position="89"/>
    </location>
</feature>
<evidence type="ECO:0000256" key="5">
    <source>
        <dbReference type="ARBA" id="ARBA00022692"/>
    </source>
</evidence>
<keyword evidence="10" id="KW-1185">Reference proteome</keyword>
<dbReference type="GO" id="GO:0005886">
    <property type="term" value="C:plasma membrane"/>
    <property type="evidence" value="ECO:0007669"/>
    <property type="project" value="UniProtKB-SubCell"/>
</dbReference>
<gene>
    <name evidence="9" type="ORF">GC105_01020</name>
</gene>
<keyword evidence="3" id="KW-1003">Cell membrane</keyword>
<evidence type="ECO:0000256" key="2">
    <source>
        <dbReference type="ARBA" id="ARBA00022448"/>
    </source>
</evidence>
<dbReference type="Proteomes" id="UP000440004">
    <property type="component" value="Unassembled WGS sequence"/>
</dbReference>
<proteinExistence type="predicted"/>
<feature type="transmembrane region" description="Helical" evidence="8">
    <location>
        <begin position="245"/>
        <end position="266"/>
    </location>
</feature>
<dbReference type="AlphaFoldDB" id="A0A6A7K5F6"/>
<evidence type="ECO:0000256" key="7">
    <source>
        <dbReference type="ARBA" id="ARBA00023136"/>
    </source>
</evidence>
<keyword evidence="2" id="KW-0813">Transport</keyword>
<comment type="subcellular location">
    <subcellularLocation>
        <location evidence="1">Cell membrane</location>
        <topology evidence="1">Multi-pass membrane protein</topology>
    </subcellularLocation>
</comment>
<dbReference type="InterPro" id="IPR001851">
    <property type="entry name" value="ABC_transp_permease"/>
</dbReference>
<evidence type="ECO:0000313" key="10">
    <source>
        <dbReference type="Proteomes" id="UP000440004"/>
    </source>
</evidence>
<dbReference type="PANTHER" id="PTHR32196">
    <property type="entry name" value="ABC TRANSPORTER PERMEASE PROTEIN YPHD-RELATED-RELATED"/>
    <property type="match status" value="1"/>
</dbReference>
<keyword evidence="7 8" id="KW-0472">Membrane</keyword>
<evidence type="ECO:0000256" key="4">
    <source>
        <dbReference type="ARBA" id="ARBA00022519"/>
    </source>
</evidence>
<keyword evidence="5 8" id="KW-0812">Transmembrane</keyword>
<protein>
    <submittedName>
        <fullName evidence="9">ABC transporter permease</fullName>
    </submittedName>
</protein>
<organism evidence="9 10">
    <name type="scientific">Alkalibaculum sporogenes</name>
    <dbReference type="NCBI Taxonomy" id="2655001"/>
    <lineage>
        <taxon>Bacteria</taxon>
        <taxon>Bacillati</taxon>
        <taxon>Bacillota</taxon>
        <taxon>Clostridia</taxon>
        <taxon>Eubacteriales</taxon>
        <taxon>Eubacteriaceae</taxon>
        <taxon>Alkalibaculum</taxon>
    </lineage>
</organism>
<feature type="transmembrane region" description="Helical" evidence="8">
    <location>
        <begin position="37"/>
        <end position="58"/>
    </location>
</feature>
<evidence type="ECO:0000256" key="1">
    <source>
        <dbReference type="ARBA" id="ARBA00004651"/>
    </source>
</evidence>
<dbReference type="EMBL" id="WHNX01000001">
    <property type="protein sequence ID" value="MPW24373.1"/>
    <property type="molecule type" value="Genomic_DNA"/>
</dbReference>
<feature type="transmembrane region" description="Helical" evidence="8">
    <location>
        <begin position="278"/>
        <end position="297"/>
    </location>
</feature>
<sequence>MQWGLLKMNQSKIDNNTSEGFLGLDFKSIGTKILTTYYPLLILILLLIVASIISPIFLTSGNLANLLRQQVTYMIIAIGVLMVMLTGGIDLSVSSMAGISSIMVAYSLQTWGLGTSSAGLLLAIIIGIGSAFGIGLLNGFLVSIVKVPAIITTLATMMAFQGVGFMITKGSTILLATKDTGNSILIKFGEHGDPLLGIPYPIYVAVFVVVLFLLIMKYTTFGRLLISTGSNEAAVRLSGINTKKYIFWSYGISGILSGVAGVIITARTATATALTASVDYNMTTIAAVIIGGTSLLGGEGSVGFTVVGVFIIAVIGNIMNLINLPTYPQMVVKAAIIIIAVLLKGLTSKKSH</sequence>
<dbReference type="Pfam" id="PF02653">
    <property type="entry name" value="BPD_transp_2"/>
    <property type="match status" value="1"/>
</dbReference>
<feature type="transmembrane region" description="Helical" evidence="8">
    <location>
        <begin position="198"/>
        <end position="216"/>
    </location>
</feature>
<name>A0A6A7K5F6_9FIRM</name>
<feature type="transmembrane region" description="Helical" evidence="8">
    <location>
        <begin position="330"/>
        <end position="347"/>
    </location>
</feature>
<feature type="transmembrane region" description="Helical" evidence="8">
    <location>
        <begin position="149"/>
        <end position="167"/>
    </location>
</feature>
<keyword evidence="4" id="KW-0997">Cell inner membrane</keyword>
<evidence type="ECO:0000256" key="6">
    <source>
        <dbReference type="ARBA" id="ARBA00022989"/>
    </source>
</evidence>